<comment type="caution">
    <text evidence="6">The sequence shown here is derived from an EMBL/GenBank/DDBJ whole genome shotgun (WGS) entry which is preliminary data.</text>
</comment>
<evidence type="ECO:0000259" key="5">
    <source>
        <dbReference type="Pfam" id="PF00171"/>
    </source>
</evidence>
<dbReference type="GO" id="GO:0004030">
    <property type="term" value="F:aldehyde dehydrogenase [NAD(P)+] activity"/>
    <property type="evidence" value="ECO:0007669"/>
    <property type="project" value="UniProtKB-ARBA"/>
</dbReference>
<sequence length="505" mass="54644">MATRTFTYDFSNEVSGFRKKSSFPSGLFINGEFVDSVDGKTFELINPTTEKSLGHITVASEKDIDIAVEAAQKAFDTTWGLHASGQERGKLLIRLAELIEENIDELAALESLDSGKALAFAKSWDVQEAANVLRYYGGWADKVHGKTVEVDEATLAYTRHEPIGVVGQITPWNFPIWLLSWKLGPALATGNTVVFKPSEWTPLTALRIASLIKEAGFPPGVVNIVPGLGNVAGAAISSHMGIEKVAFTGSTAVGRALMKAAASSNLKRVTLELGGKSPTLILDDCNLDHAAGWAAFGILANQGQVCSAGTRVYVQDSIYDKFMEKFIAVIKRVKVGDPFHPETFQGPQVSKIQFDRIMNYIDKGKKEGATCLLGGQQHGTEGYFIQPTIFTDVKPEMTIVKEEIFGPVGVVAKFSNDEELIKLANDTVYGLAAAVFSENISRALKLANALKAGTVWVNSYNTIRTNVPFGGYKQSGQGRELGEYALENYTEVKAVHVNLSGSPPI</sequence>
<protein>
    <recommendedName>
        <fullName evidence="5">Aldehyde dehydrogenase domain-containing protein</fullName>
    </recommendedName>
</protein>
<dbReference type="InterPro" id="IPR016162">
    <property type="entry name" value="Ald_DH_N"/>
</dbReference>
<dbReference type="FunFam" id="3.40.605.10:FF:000026">
    <property type="entry name" value="Aldehyde dehydrogenase, putative"/>
    <property type="match status" value="1"/>
</dbReference>
<dbReference type="InterPro" id="IPR016163">
    <property type="entry name" value="Ald_DH_C"/>
</dbReference>
<keyword evidence="2 4" id="KW-0560">Oxidoreductase</keyword>
<gene>
    <name evidence="6" type="ORF">BS47DRAFT_1375883</name>
</gene>
<dbReference type="InterPro" id="IPR016160">
    <property type="entry name" value="Ald_DH_CS_CYS"/>
</dbReference>
<dbReference type="SUPFAM" id="SSF53720">
    <property type="entry name" value="ALDH-like"/>
    <property type="match status" value="1"/>
</dbReference>
<evidence type="ECO:0000313" key="6">
    <source>
        <dbReference type="EMBL" id="KAF9516856.1"/>
    </source>
</evidence>
<dbReference type="Pfam" id="PF00171">
    <property type="entry name" value="Aldedh"/>
    <property type="match status" value="1"/>
</dbReference>
<feature type="domain" description="Aldehyde dehydrogenase" evidence="5">
    <location>
        <begin position="34"/>
        <end position="495"/>
    </location>
</feature>
<evidence type="ECO:0000256" key="1">
    <source>
        <dbReference type="ARBA" id="ARBA00009986"/>
    </source>
</evidence>
<dbReference type="FunFam" id="3.40.309.10:FF:000012">
    <property type="entry name" value="Betaine aldehyde dehydrogenase"/>
    <property type="match status" value="1"/>
</dbReference>
<dbReference type="OrthoDB" id="310895at2759"/>
<dbReference type="PROSITE" id="PS00070">
    <property type="entry name" value="ALDEHYDE_DEHYDR_CYS"/>
    <property type="match status" value="1"/>
</dbReference>
<dbReference type="Gene3D" id="3.40.309.10">
    <property type="entry name" value="Aldehyde Dehydrogenase, Chain A, domain 2"/>
    <property type="match status" value="1"/>
</dbReference>
<dbReference type="InterPro" id="IPR016161">
    <property type="entry name" value="Ald_DH/histidinol_DH"/>
</dbReference>
<organism evidence="6 7">
    <name type="scientific">Hydnum rufescens UP504</name>
    <dbReference type="NCBI Taxonomy" id="1448309"/>
    <lineage>
        <taxon>Eukaryota</taxon>
        <taxon>Fungi</taxon>
        <taxon>Dikarya</taxon>
        <taxon>Basidiomycota</taxon>
        <taxon>Agaricomycotina</taxon>
        <taxon>Agaricomycetes</taxon>
        <taxon>Cantharellales</taxon>
        <taxon>Hydnaceae</taxon>
        <taxon>Hydnum</taxon>
    </lineage>
</organism>
<dbReference type="EMBL" id="MU128936">
    <property type="protein sequence ID" value="KAF9516856.1"/>
    <property type="molecule type" value="Genomic_DNA"/>
</dbReference>
<reference evidence="6" key="1">
    <citation type="journal article" date="2020" name="Nat. Commun.">
        <title>Large-scale genome sequencing of mycorrhizal fungi provides insights into the early evolution of symbiotic traits.</title>
        <authorList>
            <person name="Miyauchi S."/>
            <person name="Kiss E."/>
            <person name="Kuo A."/>
            <person name="Drula E."/>
            <person name="Kohler A."/>
            <person name="Sanchez-Garcia M."/>
            <person name="Morin E."/>
            <person name="Andreopoulos B."/>
            <person name="Barry K.W."/>
            <person name="Bonito G."/>
            <person name="Buee M."/>
            <person name="Carver A."/>
            <person name="Chen C."/>
            <person name="Cichocki N."/>
            <person name="Clum A."/>
            <person name="Culley D."/>
            <person name="Crous P.W."/>
            <person name="Fauchery L."/>
            <person name="Girlanda M."/>
            <person name="Hayes R.D."/>
            <person name="Keri Z."/>
            <person name="LaButti K."/>
            <person name="Lipzen A."/>
            <person name="Lombard V."/>
            <person name="Magnuson J."/>
            <person name="Maillard F."/>
            <person name="Murat C."/>
            <person name="Nolan M."/>
            <person name="Ohm R.A."/>
            <person name="Pangilinan J."/>
            <person name="Pereira M.F."/>
            <person name="Perotto S."/>
            <person name="Peter M."/>
            <person name="Pfister S."/>
            <person name="Riley R."/>
            <person name="Sitrit Y."/>
            <person name="Stielow J.B."/>
            <person name="Szollosi G."/>
            <person name="Zifcakova L."/>
            <person name="Stursova M."/>
            <person name="Spatafora J.W."/>
            <person name="Tedersoo L."/>
            <person name="Vaario L.M."/>
            <person name="Yamada A."/>
            <person name="Yan M."/>
            <person name="Wang P."/>
            <person name="Xu J."/>
            <person name="Bruns T."/>
            <person name="Baldrian P."/>
            <person name="Vilgalys R."/>
            <person name="Dunand C."/>
            <person name="Henrissat B."/>
            <person name="Grigoriev I.V."/>
            <person name="Hibbett D."/>
            <person name="Nagy L.G."/>
            <person name="Martin F.M."/>
        </authorList>
    </citation>
    <scope>NUCLEOTIDE SEQUENCE</scope>
    <source>
        <strain evidence="6">UP504</strain>
    </source>
</reference>
<keyword evidence="7" id="KW-1185">Reference proteome</keyword>
<comment type="similarity">
    <text evidence="1 4">Belongs to the aldehyde dehydrogenase family.</text>
</comment>
<accession>A0A9P6B5U9</accession>
<name>A0A9P6B5U9_9AGAM</name>
<evidence type="ECO:0000256" key="2">
    <source>
        <dbReference type="ARBA" id="ARBA00023002"/>
    </source>
</evidence>
<evidence type="ECO:0000256" key="4">
    <source>
        <dbReference type="RuleBase" id="RU003345"/>
    </source>
</evidence>
<dbReference type="PANTHER" id="PTHR11699">
    <property type="entry name" value="ALDEHYDE DEHYDROGENASE-RELATED"/>
    <property type="match status" value="1"/>
</dbReference>
<dbReference type="PROSITE" id="PS00687">
    <property type="entry name" value="ALDEHYDE_DEHYDR_GLU"/>
    <property type="match status" value="1"/>
</dbReference>
<proteinExistence type="inferred from homology"/>
<dbReference type="InterPro" id="IPR015590">
    <property type="entry name" value="Aldehyde_DH_dom"/>
</dbReference>
<dbReference type="AlphaFoldDB" id="A0A9P6B5U9"/>
<dbReference type="Gene3D" id="3.40.605.10">
    <property type="entry name" value="Aldehyde Dehydrogenase, Chain A, domain 1"/>
    <property type="match status" value="1"/>
</dbReference>
<dbReference type="CDD" id="cd07091">
    <property type="entry name" value="ALDH_F1-2_Ald2-like"/>
    <property type="match status" value="1"/>
</dbReference>
<dbReference type="Proteomes" id="UP000886523">
    <property type="component" value="Unassembled WGS sequence"/>
</dbReference>
<dbReference type="FunFam" id="3.40.605.10:FF:000050">
    <property type="entry name" value="Aldehyde dehydrogenase, mitochondrial"/>
    <property type="match status" value="1"/>
</dbReference>
<evidence type="ECO:0000256" key="3">
    <source>
        <dbReference type="PROSITE-ProRule" id="PRU10007"/>
    </source>
</evidence>
<dbReference type="InterPro" id="IPR029510">
    <property type="entry name" value="Ald_DH_CS_GLU"/>
</dbReference>
<evidence type="ECO:0000313" key="7">
    <source>
        <dbReference type="Proteomes" id="UP000886523"/>
    </source>
</evidence>
<feature type="active site" evidence="3">
    <location>
        <position position="272"/>
    </location>
</feature>